<dbReference type="InterPro" id="IPR026002">
    <property type="entry name" value="ATC_hydrolase-like"/>
</dbReference>
<evidence type="ECO:0008006" key="3">
    <source>
        <dbReference type="Google" id="ProtNLM"/>
    </source>
</evidence>
<protein>
    <recommendedName>
        <fullName evidence="3">L-2-amino-thiazoline-4-carboxylic acid hydrolase</fullName>
    </recommendedName>
</protein>
<organism evidence="1 2">
    <name type="scientific">Geosporobacter ferrireducens</name>
    <dbReference type="NCBI Taxonomy" id="1424294"/>
    <lineage>
        <taxon>Bacteria</taxon>
        <taxon>Bacillati</taxon>
        <taxon>Bacillota</taxon>
        <taxon>Clostridia</taxon>
        <taxon>Peptostreptococcales</taxon>
        <taxon>Thermotaleaceae</taxon>
        <taxon>Geosporobacter</taxon>
    </lineage>
</organism>
<dbReference type="Pfam" id="PF14196">
    <property type="entry name" value="ATC_hydrolase"/>
    <property type="match status" value="1"/>
</dbReference>
<accession>A0A1D8GE09</accession>
<dbReference type="Proteomes" id="UP000095743">
    <property type="component" value="Chromosome"/>
</dbReference>
<gene>
    <name evidence="1" type="ORF">Gferi_05895</name>
</gene>
<dbReference type="EMBL" id="CP017269">
    <property type="protein sequence ID" value="AOT69132.1"/>
    <property type="molecule type" value="Genomic_DNA"/>
</dbReference>
<dbReference type="KEGG" id="gfe:Gferi_05895"/>
<proteinExistence type="predicted"/>
<reference evidence="1 2" key="1">
    <citation type="submission" date="2016-09" db="EMBL/GenBank/DDBJ databases">
        <title>Genomic analysis reveals versatility of anaerobic energy metabolism of Geosporobacter ferrireducens IRF9 of phylum Firmicutes.</title>
        <authorList>
            <person name="Kim S.-J."/>
        </authorList>
    </citation>
    <scope>NUCLEOTIDE SEQUENCE [LARGE SCALE GENOMIC DNA]</scope>
    <source>
        <strain evidence="1 2">IRF9</strain>
    </source>
</reference>
<name>A0A1D8GE09_9FIRM</name>
<evidence type="ECO:0000313" key="2">
    <source>
        <dbReference type="Proteomes" id="UP000095743"/>
    </source>
</evidence>
<evidence type="ECO:0000313" key="1">
    <source>
        <dbReference type="EMBL" id="AOT69132.1"/>
    </source>
</evidence>
<keyword evidence="2" id="KW-1185">Reference proteome</keyword>
<sequence length="160" mass="18160">MCDKIYSQQELTDAFRAAIEDRARWFYLLLKYAKEENADVDKIAEKAIKEFGNMKGIAIGEAKTALDFANAILSGHPREAFAMEPVKLDENESVIKFRYCALVEAWKKLGCSPEEVAKLCELASFGDYGMIECFPHLDLEFKQLLSKGQDCCEMVITKKK</sequence>
<dbReference type="STRING" id="1424294.Gferi_05895"/>
<dbReference type="AlphaFoldDB" id="A0A1D8GE09"/>
<dbReference type="RefSeq" id="WP_069974698.1">
    <property type="nucleotide sequence ID" value="NZ_CP017269.1"/>
</dbReference>